<reference evidence="1" key="1">
    <citation type="submission" date="2019-11" db="EMBL/GenBank/DDBJ databases">
        <title>Nori genome reveals adaptations in red seaweeds to the harsh intertidal environment.</title>
        <authorList>
            <person name="Wang D."/>
            <person name="Mao Y."/>
        </authorList>
    </citation>
    <scope>NUCLEOTIDE SEQUENCE</scope>
    <source>
        <tissue evidence="1">Gametophyte</tissue>
    </source>
</reference>
<dbReference type="EMBL" id="CM020619">
    <property type="protein sequence ID" value="KAK1865518.1"/>
    <property type="molecule type" value="Genomic_DNA"/>
</dbReference>
<dbReference type="Proteomes" id="UP000798662">
    <property type="component" value="Chromosome 2"/>
</dbReference>
<keyword evidence="2" id="KW-1185">Reference proteome</keyword>
<protein>
    <submittedName>
        <fullName evidence="1">Uncharacterized protein</fullName>
    </submittedName>
</protein>
<evidence type="ECO:0000313" key="2">
    <source>
        <dbReference type="Proteomes" id="UP000798662"/>
    </source>
</evidence>
<name>A0ACC3C6X6_PYRYE</name>
<proteinExistence type="predicted"/>
<accession>A0ACC3C6X6</accession>
<sequence>MAPAPVMAALPPPAPPTDADVAALTAAFAACSPSFPPRPLGGGGSSGGGAVGALPELALLRRSPAAAAWLDPHALLRLPAGAAASAAAADAAIIAAGVTPAALATSFGVDCASYLVPGGAAAADDGGGGGGSGGGGGAAVGPCMLLLSTLYVPLAVDEEGVLLGATVYEEGHNMLTPLTGGAWAMPPAGRFAYDLKQGTFLLGGVPPVPSAAHGRAVTYNAFELLPPDGNGFDALRWTETRLTEPPPVTPPLAHGPADDGSPTWGDGAPHDRGRGRTALYLTDRSVALMRRTDAWPATPAPVLPDEAAGALAAAVGGLGTFGVSAVEDDGRGGTRLLPATIYTSATAGVGMTHRLRVVAAAAAGGRVHPGALRLAAPSPPPTAATGARAAVAPRDLASPRRRRRPRTPPRVVSVLGGVAVAPAPPPPPPPRPAPSPVPTTAPPAAAATTTTAGSGGTTRRRRGGGGDATLTPPP</sequence>
<comment type="caution">
    <text evidence="1">The sequence shown here is derived from an EMBL/GenBank/DDBJ whole genome shotgun (WGS) entry which is preliminary data.</text>
</comment>
<organism evidence="1 2">
    <name type="scientific">Pyropia yezoensis</name>
    <name type="common">Susabi-nori</name>
    <name type="synonym">Porphyra yezoensis</name>
    <dbReference type="NCBI Taxonomy" id="2788"/>
    <lineage>
        <taxon>Eukaryota</taxon>
        <taxon>Rhodophyta</taxon>
        <taxon>Bangiophyceae</taxon>
        <taxon>Bangiales</taxon>
        <taxon>Bangiaceae</taxon>
        <taxon>Pyropia</taxon>
    </lineage>
</organism>
<gene>
    <name evidence="1" type="ORF">I4F81_008049</name>
</gene>
<evidence type="ECO:0000313" key="1">
    <source>
        <dbReference type="EMBL" id="KAK1865518.1"/>
    </source>
</evidence>